<evidence type="ECO:0000256" key="4">
    <source>
        <dbReference type="ARBA" id="ARBA00022989"/>
    </source>
</evidence>
<dbReference type="EMBL" id="NWTK01000002">
    <property type="protein sequence ID" value="PKR55273.1"/>
    <property type="molecule type" value="Genomic_DNA"/>
</dbReference>
<feature type="transmembrane region" description="Helical" evidence="6">
    <location>
        <begin position="225"/>
        <end position="244"/>
    </location>
</feature>
<keyword evidence="5 6" id="KW-0472">Membrane</keyword>
<evidence type="ECO:0000256" key="1">
    <source>
        <dbReference type="ARBA" id="ARBA00004141"/>
    </source>
</evidence>
<feature type="domain" description="EamA" evidence="7">
    <location>
        <begin position="157"/>
        <end position="295"/>
    </location>
</feature>
<dbReference type="Proteomes" id="UP000233597">
    <property type="component" value="Unassembled WGS sequence"/>
</dbReference>
<proteinExistence type="inferred from homology"/>
<feature type="transmembrane region" description="Helical" evidence="6">
    <location>
        <begin position="265"/>
        <end position="295"/>
    </location>
</feature>
<evidence type="ECO:0000256" key="2">
    <source>
        <dbReference type="ARBA" id="ARBA00007362"/>
    </source>
</evidence>
<feature type="transmembrane region" description="Helical" evidence="6">
    <location>
        <begin position="118"/>
        <end position="137"/>
    </location>
</feature>
<feature type="transmembrane region" description="Helical" evidence="6">
    <location>
        <begin position="188"/>
        <end position="205"/>
    </location>
</feature>
<accession>A0A2N3KXQ3</accession>
<evidence type="ECO:0000256" key="3">
    <source>
        <dbReference type="ARBA" id="ARBA00022692"/>
    </source>
</evidence>
<organism evidence="8 9">
    <name type="scientific">Thalassospira marina</name>
    <dbReference type="NCBI Taxonomy" id="2048283"/>
    <lineage>
        <taxon>Bacteria</taxon>
        <taxon>Pseudomonadati</taxon>
        <taxon>Pseudomonadota</taxon>
        <taxon>Alphaproteobacteria</taxon>
        <taxon>Rhodospirillales</taxon>
        <taxon>Thalassospiraceae</taxon>
        <taxon>Thalassospira</taxon>
    </lineage>
</organism>
<dbReference type="InterPro" id="IPR000620">
    <property type="entry name" value="EamA_dom"/>
</dbReference>
<comment type="subcellular location">
    <subcellularLocation>
        <location evidence="1">Membrane</location>
        <topology evidence="1">Multi-pass membrane protein</topology>
    </subcellularLocation>
</comment>
<dbReference type="GO" id="GO:0016020">
    <property type="term" value="C:membrane"/>
    <property type="evidence" value="ECO:0007669"/>
    <property type="project" value="UniProtKB-SubCell"/>
</dbReference>
<feature type="domain" description="EamA" evidence="7">
    <location>
        <begin position="3"/>
        <end position="134"/>
    </location>
</feature>
<name>A0A2N3KXQ3_9PROT</name>
<dbReference type="OrthoDB" id="7274881at2"/>
<feature type="transmembrane region" description="Helical" evidence="6">
    <location>
        <begin position="90"/>
        <end position="111"/>
    </location>
</feature>
<dbReference type="SUPFAM" id="SSF103481">
    <property type="entry name" value="Multidrug resistance efflux transporter EmrE"/>
    <property type="match status" value="2"/>
</dbReference>
<dbReference type="InterPro" id="IPR050638">
    <property type="entry name" value="AA-Vitamin_Transporters"/>
</dbReference>
<gene>
    <name evidence="8" type="ORF">COO20_03585</name>
</gene>
<dbReference type="Pfam" id="PF00892">
    <property type="entry name" value="EamA"/>
    <property type="match status" value="2"/>
</dbReference>
<evidence type="ECO:0000313" key="9">
    <source>
        <dbReference type="Proteomes" id="UP000233597"/>
    </source>
</evidence>
<feature type="transmembrane region" description="Helical" evidence="6">
    <location>
        <begin position="32"/>
        <end position="51"/>
    </location>
</feature>
<feature type="transmembrane region" description="Helical" evidence="6">
    <location>
        <begin position="157"/>
        <end position="176"/>
    </location>
</feature>
<evidence type="ECO:0000259" key="7">
    <source>
        <dbReference type="Pfam" id="PF00892"/>
    </source>
</evidence>
<keyword evidence="4 6" id="KW-1133">Transmembrane helix</keyword>
<dbReference type="RefSeq" id="WP_101264321.1">
    <property type="nucleotide sequence ID" value="NZ_NWTK01000002.1"/>
</dbReference>
<feature type="transmembrane region" description="Helical" evidence="6">
    <location>
        <begin position="63"/>
        <end position="84"/>
    </location>
</feature>
<dbReference type="AlphaFoldDB" id="A0A2N3KXQ3"/>
<dbReference type="PANTHER" id="PTHR32322">
    <property type="entry name" value="INNER MEMBRANE TRANSPORTER"/>
    <property type="match status" value="1"/>
</dbReference>
<comment type="caution">
    <text evidence="8">The sequence shown here is derived from an EMBL/GenBank/DDBJ whole genome shotgun (WGS) entry which is preliminary data.</text>
</comment>
<dbReference type="InterPro" id="IPR037185">
    <property type="entry name" value="EmrE-like"/>
</dbReference>
<evidence type="ECO:0000256" key="5">
    <source>
        <dbReference type="ARBA" id="ARBA00023136"/>
    </source>
</evidence>
<sequence>MAWIIVLFAGFSLIWSSAFIVGKVAIAHLDPIVLLAVRFLLGAACLLPFVLRQGTAFLQGKVVRFGAIAGLLNNALYLGLSFMALQTVPAPVLVVIISCAPLLTSAFAVAAGQEPLNLARLAGFTICIAGVVCVAVWQPAGVASLAAGGTSTSSLWVGYAMAIGGTIAFAFGTVFLRARNVGATPVAVNFWQSLVGGLVLFPLAMMRAPDLQQWTPVFNGPVLLAMLYLAIVVTLGAMFMWLYLIRRFGASKAAAAHLINPLSGLVLSVLVLGNQIALIQVAGALSIGLGLYIAVFRPTAGQAVAGSRS</sequence>
<protein>
    <submittedName>
        <fullName evidence="8">EamA family transporter</fullName>
    </submittedName>
</protein>
<evidence type="ECO:0000313" key="8">
    <source>
        <dbReference type="EMBL" id="PKR55273.1"/>
    </source>
</evidence>
<keyword evidence="3 6" id="KW-0812">Transmembrane</keyword>
<comment type="similarity">
    <text evidence="2">Belongs to the EamA transporter family.</text>
</comment>
<dbReference type="PANTHER" id="PTHR32322:SF2">
    <property type="entry name" value="EAMA DOMAIN-CONTAINING PROTEIN"/>
    <property type="match status" value="1"/>
</dbReference>
<reference evidence="8 9" key="1">
    <citation type="submission" date="2017-09" db="EMBL/GenBank/DDBJ databases">
        <title>Biodiversity and function of Thalassospira species in the particle-attached aromatic-hydrocarbon-degrading consortia from the surface seawater of the South China Sea.</title>
        <authorList>
            <person name="Dong C."/>
            <person name="Liu R."/>
            <person name="Shao Z."/>
        </authorList>
    </citation>
    <scope>NUCLEOTIDE SEQUENCE [LARGE SCALE GENOMIC DNA]</scope>
    <source>
        <strain evidence="8 9">CSC1P2</strain>
    </source>
</reference>
<evidence type="ECO:0000256" key="6">
    <source>
        <dbReference type="SAM" id="Phobius"/>
    </source>
</evidence>